<dbReference type="AlphaFoldDB" id="A0AAN9F198"/>
<keyword evidence="2" id="KW-1185">Reference proteome</keyword>
<organism evidence="1 2">
    <name type="scientific">Crotalaria pallida</name>
    <name type="common">Smooth rattlebox</name>
    <name type="synonym">Crotalaria striata</name>
    <dbReference type="NCBI Taxonomy" id="3830"/>
    <lineage>
        <taxon>Eukaryota</taxon>
        <taxon>Viridiplantae</taxon>
        <taxon>Streptophyta</taxon>
        <taxon>Embryophyta</taxon>
        <taxon>Tracheophyta</taxon>
        <taxon>Spermatophyta</taxon>
        <taxon>Magnoliopsida</taxon>
        <taxon>eudicotyledons</taxon>
        <taxon>Gunneridae</taxon>
        <taxon>Pentapetalae</taxon>
        <taxon>rosids</taxon>
        <taxon>fabids</taxon>
        <taxon>Fabales</taxon>
        <taxon>Fabaceae</taxon>
        <taxon>Papilionoideae</taxon>
        <taxon>50 kb inversion clade</taxon>
        <taxon>genistoids sensu lato</taxon>
        <taxon>core genistoids</taxon>
        <taxon>Crotalarieae</taxon>
        <taxon>Crotalaria</taxon>
    </lineage>
</organism>
<evidence type="ECO:0000313" key="2">
    <source>
        <dbReference type="Proteomes" id="UP001372338"/>
    </source>
</evidence>
<comment type="caution">
    <text evidence="1">The sequence shown here is derived from an EMBL/GenBank/DDBJ whole genome shotgun (WGS) entry which is preliminary data.</text>
</comment>
<reference evidence="1 2" key="1">
    <citation type="submission" date="2024-01" db="EMBL/GenBank/DDBJ databases">
        <title>The genomes of 5 underutilized Papilionoideae crops provide insights into root nodulation and disease resistanc.</title>
        <authorList>
            <person name="Yuan L."/>
        </authorList>
    </citation>
    <scope>NUCLEOTIDE SEQUENCE [LARGE SCALE GENOMIC DNA]</scope>
    <source>
        <strain evidence="1">ZHUSHIDOU_FW_LH</strain>
        <tissue evidence="1">Leaf</tissue>
    </source>
</reference>
<dbReference type="Proteomes" id="UP001372338">
    <property type="component" value="Unassembled WGS sequence"/>
</dbReference>
<accession>A0AAN9F198</accession>
<gene>
    <name evidence="1" type="ORF">RIF29_20536</name>
</gene>
<name>A0AAN9F198_CROPI</name>
<protein>
    <submittedName>
        <fullName evidence="1">Uncharacterized protein</fullName>
    </submittedName>
</protein>
<sequence length="103" mass="11461">MRVERLLREVTGGWWLGVDGGRVALKVGLERELDRIWMEVYKLWVYIASTDRMVQASGEAGSQGKEKVDSAPSASQLVRLQDDCVNNSVDKGLSYSVPEDDMG</sequence>
<dbReference type="EMBL" id="JAYWIO010000004">
    <property type="protein sequence ID" value="KAK7267857.1"/>
    <property type="molecule type" value="Genomic_DNA"/>
</dbReference>
<evidence type="ECO:0000313" key="1">
    <source>
        <dbReference type="EMBL" id="KAK7267857.1"/>
    </source>
</evidence>
<proteinExistence type="predicted"/>